<reference evidence="4 5" key="1">
    <citation type="submission" date="2018-12" db="EMBL/GenBank/DDBJ databases">
        <title>Dyella dinghuensis sp. nov. DHOA06 and Dyella choica sp. nov. 4M-K27, isolated from forest soil.</title>
        <authorList>
            <person name="Qiu L.-H."/>
            <person name="Gao Z.-H."/>
        </authorList>
    </citation>
    <scope>NUCLEOTIDE SEQUENCE [LARGE SCALE GENOMIC DNA]</scope>
    <source>
        <strain evidence="4 5">4M-K27</strain>
    </source>
</reference>
<dbReference type="Proteomes" id="UP000274358">
    <property type="component" value="Unassembled WGS sequence"/>
</dbReference>
<accession>A0A3S0RMJ7</accession>
<dbReference type="Pfam" id="PF17990">
    <property type="entry name" value="LodA_N"/>
    <property type="match status" value="1"/>
</dbReference>
<feature type="domain" description="L-lysine epsilon oxidase C-terminal" evidence="3">
    <location>
        <begin position="349"/>
        <end position="501"/>
    </location>
</feature>
<comment type="caution">
    <text evidence="4">The sequence shown here is derived from an EMBL/GenBank/DDBJ whole genome shotgun (WGS) entry which is preliminary data.</text>
</comment>
<evidence type="ECO:0000259" key="2">
    <source>
        <dbReference type="Pfam" id="PF17990"/>
    </source>
</evidence>
<dbReference type="InterPro" id="IPR041168">
    <property type="entry name" value="LodA_N"/>
</dbReference>
<sequence>MVRAAIHPAIGIARVGNSEHDYYIGPELSDPPAMPPGFYRDATGALKREAAQFRIYGYNAAGQVVRELTADWAKLTWGVHLANRKAQWYQWQLAMDIPEAADTVLPLRNAKVSARETLAIDAGMQHISGLNAPPVICAGQFTGLPVKIGELLTDAAGRLLVLGGHGVSASPTGTPIYDPADTDSFINADGWYDDTCDGIVTANVNIEGREIPVESAWVVTAPPNYGPQVKSVRTMYDLLYDVYVQAGWLQPPQLISFTYDVYPILSRLTDLQWTNKGFATSFGHDGSFDFANPELIRKLSTPPASVDYDPHAELRRQVFNSFRPPNPPDGNQLPWPWLYGDAMKVPASESPRQNASVSATQYEILGRWAQGDFVADWDPSRNKPSSLSEIPLAEQPAMLDRAALDFCLADAFHPGCEMTWPMRHLSLYDKPFRIRVRPAGVPEPDYGPTLDQATALSLQGPLHAQGPGDISRWMGLPWQADTAYCRSGYDTSYDPFVPTFWPARVPNHVLSEADYAIVIDRNQGLPRRMEAFNRRTNWNQPLSGSVAAQMEQMVRIFGSMGLLESRYDPDVEPMFPATMQVATYGPDVPPSARMRTASTEQVLPEAANFASHEEAQTAPLPVWHGKLPMGKARAGTPQNVTAGKLPEAHPKARMLSGTANFASDEEAQAAPLPVRHGKPRH</sequence>
<name>A0A3S0RMJ7_9GAMM</name>
<dbReference type="InterPro" id="IPR033798">
    <property type="entry name" value="LodA-like"/>
</dbReference>
<protein>
    <recommendedName>
        <fullName evidence="6">L-lysine 6-oxidase</fullName>
    </recommendedName>
</protein>
<evidence type="ECO:0008006" key="6">
    <source>
        <dbReference type="Google" id="ProtNLM"/>
    </source>
</evidence>
<dbReference type="CDD" id="cd14731">
    <property type="entry name" value="LodA_like_1"/>
    <property type="match status" value="1"/>
</dbReference>
<proteinExistence type="predicted"/>
<dbReference type="InterPro" id="IPR041173">
    <property type="entry name" value="LodA_C"/>
</dbReference>
<feature type="region of interest" description="Disordered" evidence="1">
    <location>
        <begin position="624"/>
        <end position="645"/>
    </location>
</feature>
<evidence type="ECO:0000259" key="3">
    <source>
        <dbReference type="Pfam" id="PF18417"/>
    </source>
</evidence>
<organism evidence="4 5">
    <name type="scientific">Dyella choica</name>
    <dbReference type="NCBI Taxonomy" id="1927959"/>
    <lineage>
        <taxon>Bacteria</taxon>
        <taxon>Pseudomonadati</taxon>
        <taxon>Pseudomonadota</taxon>
        <taxon>Gammaproteobacteria</taxon>
        <taxon>Lysobacterales</taxon>
        <taxon>Rhodanobacteraceae</taxon>
        <taxon>Dyella</taxon>
    </lineage>
</organism>
<dbReference type="AlphaFoldDB" id="A0A3S0RMJ7"/>
<evidence type="ECO:0000313" key="5">
    <source>
        <dbReference type="Proteomes" id="UP000274358"/>
    </source>
</evidence>
<keyword evidence="5" id="KW-1185">Reference proteome</keyword>
<dbReference type="Pfam" id="PF18417">
    <property type="entry name" value="LodA_C"/>
    <property type="match status" value="1"/>
</dbReference>
<feature type="domain" description="L-Lysine epsilon oxidase N-terminal" evidence="2">
    <location>
        <begin position="7"/>
        <end position="219"/>
    </location>
</feature>
<evidence type="ECO:0000313" key="4">
    <source>
        <dbReference type="EMBL" id="RUL78413.1"/>
    </source>
</evidence>
<evidence type="ECO:0000256" key="1">
    <source>
        <dbReference type="SAM" id="MobiDB-lite"/>
    </source>
</evidence>
<dbReference type="EMBL" id="RYYV01000003">
    <property type="protein sequence ID" value="RUL78413.1"/>
    <property type="molecule type" value="Genomic_DNA"/>
</dbReference>
<gene>
    <name evidence="4" type="ORF">EKH80_04745</name>
</gene>